<keyword evidence="1" id="KW-0472">Membrane</keyword>
<dbReference type="Proteomes" id="UP000267246">
    <property type="component" value="Unassembled WGS sequence"/>
</dbReference>
<feature type="transmembrane region" description="Helical" evidence="1">
    <location>
        <begin position="256"/>
        <end position="275"/>
    </location>
</feature>
<feature type="transmembrane region" description="Helical" evidence="1">
    <location>
        <begin position="106"/>
        <end position="124"/>
    </location>
</feature>
<keyword evidence="1" id="KW-1133">Transmembrane helix</keyword>
<dbReference type="PANTHER" id="PTHR42925">
    <property type="entry name" value="MULTIDRUG AND TOXIN EFFLUX PROTEIN MATE FAMILY"/>
    <property type="match status" value="1"/>
</dbReference>
<feature type="transmembrane region" description="Helical" evidence="1">
    <location>
        <begin position="147"/>
        <end position="164"/>
    </location>
</feature>
<dbReference type="InterPro" id="IPR047135">
    <property type="entry name" value="YsiQ"/>
</dbReference>
<gene>
    <name evidence="2" type="ORF">JN00_0418</name>
</gene>
<dbReference type="EMBL" id="REFI01000008">
    <property type="protein sequence ID" value="RMA77567.1"/>
    <property type="molecule type" value="Genomic_DNA"/>
</dbReference>
<accession>A0A3L9ZYX6</accession>
<feature type="transmembrane region" description="Helical" evidence="1">
    <location>
        <begin position="205"/>
        <end position="227"/>
    </location>
</feature>
<dbReference type="GO" id="GO:0042910">
    <property type="term" value="F:xenobiotic transmembrane transporter activity"/>
    <property type="evidence" value="ECO:0007669"/>
    <property type="project" value="InterPro"/>
</dbReference>
<comment type="caution">
    <text evidence="2">The sequence shown here is derived from an EMBL/GenBank/DDBJ whole genome shotgun (WGS) entry which is preliminary data.</text>
</comment>
<dbReference type="GO" id="GO:0016020">
    <property type="term" value="C:membrane"/>
    <property type="evidence" value="ECO:0007669"/>
    <property type="project" value="InterPro"/>
</dbReference>
<dbReference type="AlphaFoldDB" id="A0A3L9ZYX6"/>
<dbReference type="Pfam" id="PF01554">
    <property type="entry name" value="MatE"/>
    <property type="match status" value="1"/>
</dbReference>
<organism evidence="2 3">
    <name type="scientific">Metamycoplasma subdolum</name>
    <dbReference type="NCBI Taxonomy" id="92407"/>
    <lineage>
        <taxon>Bacteria</taxon>
        <taxon>Bacillati</taxon>
        <taxon>Mycoplasmatota</taxon>
        <taxon>Mycoplasmoidales</taxon>
        <taxon>Metamycoplasmataceae</taxon>
        <taxon>Metamycoplasma</taxon>
    </lineage>
</organism>
<dbReference type="GO" id="GO:0015297">
    <property type="term" value="F:antiporter activity"/>
    <property type="evidence" value="ECO:0007669"/>
    <property type="project" value="InterPro"/>
</dbReference>
<name>A0A3L9ZYX6_9BACT</name>
<feature type="transmembrane region" description="Helical" evidence="1">
    <location>
        <begin position="485"/>
        <end position="504"/>
    </location>
</feature>
<feature type="transmembrane region" description="Helical" evidence="1">
    <location>
        <begin position="422"/>
        <end position="442"/>
    </location>
</feature>
<feature type="transmembrane region" description="Helical" evidence="1">
    <location>
        <begin position="295"/>
        <end position="322"/>
    </location>
</feature>
<sequence>MTNIVEKKQRKKIPYLPQNKAEWKLYFLKTFPIVIGEIIFALNGFLDNFMVSHLPFGIDSLTYANTWTSIIYTIFFAIQGIAAMFVGQYWGKKEYSKVNQVMNMRFWLNVIVVFCFVIPIYIIPQDFITIIGGKDINAQALLNGKKYLILITFSWIITCYNFNTNMQLNETGHSKYAFSGAVVTLLTNVIINAVCLYGFKLPAYYAAVGSIISSVCCLISDQLWTWFKVRQIYMSIFKVFKISKPIAIQVLKRTPAMLVTIIAMIMLPCRMFLWARAFPEASIGKKWMAISGVTVLGLVESMASIASAVTGAISSNVSFFVARELGHSNFDEAERNAKQLKGFHALFGFFMSFIMLALMFLIASLPATAKGVEETTREYFENPANLLKIQNEFPGKVIDSNFIHQRMIEAKKVYTDNFLKTMAMVVIVNPLWCWFYTTLAIIRSGGKNNVASGITLLTQGLHFAWLAIISFVIVPRFPNSMTLPLAYMAFYLFDLIRLLIFELVQWKYNWKKNLTIEVDGPFDENGNNLDNKIQEEIKLENSQN</sequence>
<evidence type="ECO:0000256" key="1">
    <source>
        <dbReference type="SAM" id="Phobius"/>
    </source>
</evidence>
<feature type="transmembrane region" description="Helical" evidence="1">
    <location>
        <begin position="176"/>
        <end position="199"/>
    </location>
</feature>
<evidence type="ECO:0000313" key="3">
    <source>
        <dbReference type="Proteomes" id="UP000267246"/>
    </source>
</evidence>
<protein>
    <submittedName>
        <fullName evidence="2">Na+-driven multidrug efflux pump</fullName>
    </submittedName>
</protein>
<dbReference type="RefSeq" id="WP_211320127.1">
    <property type="nucleotide sequence ID" value="NZ_CP137846.1"/>
</dbReference>
<dbReference type="InterPro" id="IPR002528">
    <property type="entry name" value="MATE_fam"/>
</dbReference>
<feature type="transmembrane region" description="Helical" evidence="1">
    <location>
        <begin position="454"/>
        <end position="473"/>
    </location>
</feature>
<evidence type="ECO:0000313" key="2">
    <source>
        <dbReference type="EMBL" id="RMA77567.1"/>
    </source>
</evidence>
<keyword evidence="1" id="KW-0812">Transmembrane</keyword>
<proteinExistence type="predicted"/>
<dbReference type="PANTHER" id="PTHR42925:SF2">
    <property type="entry name" value="NA+ DRIVEN MULTIDRUG EFFLUX PUMP"/>
    <property type="match status" value="1"/>
</dbReference>
<feature type="transmembrane region" description="Helical" evidence="1">
    <location>
        <begin position="343"/>
        <end position="363"/>
    </location>
</feature>
<reference evidence="2 3" key="1">
    <citation type="submission" date="2018-10" db="EMBL/GenBank/DDBJ databases">
        <title>Genomic Encyclopedia of Archaeal and Bacterial Type Strains, Phase II (KMG-II): from individual species to whole genera.</title>
        <authorList>
            <person name="Goeker M."/>
        </authorList>
    </citation>
    <scope>NUCLEOTIDE SEQUENCE [LARGE SCALE GENOMIC DNA]</scope>
    <source>
        <strain evidence="2 3">ATCC 29870</strain>
    </source>
</reference>
<feature type="transmembrane region" description="Helical" evidence="1">
    <location>
        <begin position="26"/>
        <end position="46"/>
    </location>
</feature>
<feature type="transmembrane region" description="Helical" evidence="1">
    <location>
        <begin position="66"/>
        <end position="86"/>
    </location>
</feature>
<keyword evidence="3" id="KW-1185">Reference proteome</keyword>